<keyword evidence="5" id="KW-0285">Flavoprotein</keyword>
<dbReference type="Proteomes" id="UP000016935">
    <property type="component" value="Unassembled WGS sequence"/>
</dbReference>
<accession>R0ISI1</accession>
<keyword evidence="2" id="KW-0325">Glycoprotein</keyword>
<keyword evidence="4 5" id="KW-0274">FAD</keyword>
<evidence type="ECO:0000256" key="1">
    <source>
        <dbReference type="ARBA" id="ARBA00010790"/>
    </source>
</evidence>
<dbReference type="HOGENOM" id="CLU_002865_6_3_1"/>
<dbReference type="GO" id="GO:0044550">
    <property type="term" value="P:secondary metabolite biosynthetic process"/>
    <property type="evidence" value="ECO:0007669"/>
    <property type="project" value="TreeGrafter"/>
</dbReference>
<feature type="signal peptide" evidence="6">
    <location>
        <begin position="1"/>
        <end position="21"/>
    </location>
</feature>
<proteinExistence type="inferred from homology"/>
<dbReference type="OrthoDB" id="269227at2759"/>
<comment type="similarity">
    <text evidence="1 5">Belongs to the GMC oxidoreductase family.</text>
</comment>
<gene>
    <name evidence="8" type="ORF">SETTUDRAFT_39257</name>
</gene>
<dbReference type="Gene3D" id="3.50.50.60">
    <property type="entry name" value="FAD/NAD(P)-binding domain"/>
    <property type="match status" value="3"/>
</dbReference>
<dbReference type="PANTHER" id="PTHR11552:SF138">
    <property type="entry name" value="DEHYDROGENASE PKFF-RELATED"/>
    <property type="match status" value="1"/>
</dbReference>
<evidence type="ECO:0000256" key="2">
    <source>
        <dbReference type="ARBA" id="ARBA00023180"/>
    </source>
</evidence>
<keyword evidence="9" id="KW-1185">Reference proteome</keyword>
<dbReference type="GO" id="GO:0016614">
    <property type="term" value="F:oxidoreductase activity, acting on CH-OH group of donors"/>
    <property type="evidence" value="ECO:0007669"/>
    <property type="project" value="InterPro"/>
</dbReference>
<dbReference type="Pfam" id="PF05199">
    <property type="entry name" value="GMC_oxred_C"/>
    <property type="match status" value="1"/>
</dbReference>
<feature type="binding site" evidence="4">
    <location>
        <begin position="612"/>
        <end position="613"/>
    </location>
    <ligand>
        <name>FAD</name>
        <dbReference type="ChEBI" id="CHEBI:57692"/>
    </ligand>
</feature>
<reference evidence="8 9" key="1">
    <citation type="journal article" date="2012" name="PLoS Pathog.">
        <title>Diverse lifestyles and strategies of plant pathogenesis encoded in the genomes of eighteen Dothideomycetes fungi.</title>
        <authorList>
            <person name="Ohm R.A."/>
            <person name="Feau N."/>
            <person name="Henrissat B."/>
            <person name="Schoch C.L."/>
            <person name="Horwitz B.A."/>
            <person name="Barry K.W."/>
            <person name="Condon B.J."/>
            <person name="Copeland A.C."/>
            <person name="Dhillon B."/>
            <person name="Glaser F."/>
            <person name="Hesse C.N."/>
            <person name="Kosti I."/>
            <person name="LaButti K."/>
            <person name="Lindquist E.A."/>
            <person name="Lucas S."/>
            <person name="Salamov A.A."/>
            <person name="Bradshaw R.E."/>
            <person name="Ciuffetti L."/>
            <person name="Hamelin R.C."/>
            <person name="Kema G.H.J."/>
            <person name="Lawrence C."/>
            <person name="Scott J.A."/>
            <person name="Spatafora J.W."/>
            <person name="Turgeon B.G."/>
            <person name="de Wit P.J.G.M."/>
            <person name="Zhong S."/>
            <person name="Goodwin S.B."/>
            <person name="Grigoriev I.V."/>
        </authorList>
    </citation>
    <scope>NUCLEOTIDE SEQUENCE [LARGE SCALE GENOMIC DNA]</scope>
    <source>
        <strain evidence="9">28A</strain>
    </source>
</reference>
<evidence type="ECO:0000256" key="5">
    <source>
        <dbReference type="RuleBase" id="RU003968"/>
    </source>
</evidence>
<evidence type="ECO:0000256" key="3">
    <source>
        <dbReference type="PIRSR" id="PIRSR000137-1"/>
    </source>
</evidence>
<dbReference type="Pfam" id="PF00732">
    <property type="entry name" value="GMC_oxred_N"/>
    <property type="match status" value="1"/>
</dbReference>
<dbReference type="PANTHER" id="PTHR11552">
    <property type="entry name" value="GLUCOSE-METHANOL-CHOLINE GMC OXIDOREDUCTASE"/>
    <property type="match status" value="1"/>
</dbReference>
<evidence type="ECO:0000313" key="8">
    <source>
        <dbReference type="EMBL" id="EOA87800.1"/>
    </source>
</evidence>
<feature type="active site" description="Proton acceptor" evidence="3">
    <location>
        <position position="611"/>
    </location>
</feature>
<dbReference type="PROSITE" id="PS00623">
    <property type="entry name" value="GMC_OXRED_1"/>
    <property type="match status" value="1"/>
</dbReference>
<feature type="binding site" evidence="4">
    <location>
        <begin position="566"/>
        <end position="567"/>
    </location>
    <ligand>
        <name>FAD</name>
        <dbReference type="ChEBI" id="CHEBI:57692"/>
    </ligand>
</feature>
<dbReference type="SUPFAM" id="SSF54373">
    <property type="entry name" value="FAD-linked reductases, C-terminal domain"/>
    <property type="match status" value="1"/>
</dbReference>
<dbReference type="PIRSF" id="PIRSF000137">
    <property type="entry name" value="Alcohol_oxidase"/>
    <property type="match status" value="1"/>
</dbReference>
<dbReference type="RefSeq" id="XP_008024553.1">
    <property type="nucleotide sequence ID" value="XM_008026362.1"/>
</dbReference>
<evidence type="ECO:0000256" key="6">
    <source>
        <dbReference type="SAM" id="SignalP"/>
    </source>
</evidence>
<protein>
    <recommendedName>
        <fullName evidence="7">Glucose-methanol-choline oxidoreductase N-terminal domain-containing protein</fullName>
    </recommendedName>
</protein>
<dbReference type="STRING" id="671987.R0ISI1"/>
<dbReference type="EMBL" id="KB908570">
    <property type="protein sequence ID" value="EOA87800.1"/>
    <property type="molecule type" value="Genomic_DNA"/>
</dbReference>
<dbReference type="SMR" id="R0ISI1"/>
<dbReference type="AlphaFoldDB" id="R0ISI1"/>
<evidence type="ECO:0000259" key="7">
    <source>
        <dbReference type="PROSITE" id="PS00623"/>
    </source>
</evidence>
<dbReference type="InterPro" id="IPR000172">
    <property type="entry name" value="GMC_OxRdtase_N"/>
</dbReference>
<dbReference type="InterPro" id="IPR007867">
    <property type="entry name" value="GMC_OxRtase_C"/>
</dbReference>
<keyword evidence="6" id="KW-0732">Signal</keyword>
<name>R0ISI1_EXST2</name>
<feature type="active site" description="Proton donor" evidence="3">
    <location>
        <position position="567"/>
    </location>
</feature>
<dbReference type="InterPro" id="IPR036188">
    <property type="entry name" value="FAD/NAD-bd_sf"/>
</dbReference>
<sequence length="629" mass="66606">MSSLLTRVASVVALSLWSTIAAPTSRGTPGDASYDYVVIGGGTAGLALATRLSASASVAVVEAGGLYEQDNGNQSVVPYYGLIMPVLATADTYPRQPLIDWDLVSAPAPSAANRRIHYAQGKTLGGSSAINTMTYHRATAGAYARWASAVGDQSYTFDRLLPYFKRSSTLTPPNLDKRNAPNATVLYDASAFDNSLRGPLQVSWANWVDPTQSWLACAFQDIGVKLSARGFSSGTLDGGAWVTTTIDPRNATRSTSKSSYYDTAAKTPSAPVVYLHSQASKILFDGRKKATGVAVTTNGTNYVLSAKREIVLSTGVFHSPQLLMLSGMFSSSSFLNRLHDYTITEALTFRPGIGPADTLATHGIPVVSNLSGVGQNLWDQIFFNVLRGLAVPNTGTYLSTPAQTALAVQQYHANASGPYSSAGGYLAFEKLPPKYRTGFSSRTAKLQDAFPKDWPEIEYIASGFPSGSSEYPTIGAISATLLTPASRGNVTISSASIADPPVINLGWLTDPADGEVLVAAFKRIREVWGSRAIANYVVGPEIAPGAAVVSDADILTFIRGAVQPIWHASSTCAMGKSAKDGAVVDSKGRVFGVSGLRVVDNSVVPFSLPGHPQSSLYMLAEKIAEDMRR</sequence>
<evidence type="ECO:0000313" key="9">
    <source>
        <dbReference type="Proteomes" id="UP000016935"/>
    </source>
</evidence>
<dbReference type="eggNOG" id="KOG1238">
    <property type="taxonomic scope" value="Eukaryota"/>
</dbReference>
<organism evidence="8 9">
    <name type="scientific">Exserohilum turcicum (strain 28A)</name>
    <name type="common">Northern leaf blight fungus</name>
    <name type="synonym">Setosphaeria turcica</name>
    <dbReference type="NCBI Taxonomy" id="671987"/>
    <lineage>
        <taxon>Eukaryota</taxon>
        <taxon>Fungi</taxon>
        <taxon>Dikarya</taxon>
        <taxon>Ascomycota</taxon>
        <taxon>Pezizomycotina</taxon>
        <taxon>Dothideomycetes</taxon>
        <taxon>Pleosporomycetidae</taxon>
        <taxon>Pleosporales</taxon>
        <taxon>Pleosporineae</taxon>
        <taxon>Pleosporaceae</taxon>
        <taxon>Exserohilum</taxon>
    </lineage>
</organism>
<dbReference type="GeneID" id="19404456"/>
<evidence type="ECO:0000256" key="4">
    <source>
        <dbReference type="PIRSR" id="PIRSR000137-2"/>
    </source>
</evidence>
<dbReference type="SUPFAM" id="SSF51905">
    <property type="entry name" value="FAD/NAD(P)-binding domain"/>
    <property type="match status" value="1"/>
</dbReference>
<reference evidence="8 9" key="2">
    <citation type="journal article" date="2013" name="PLoS Genet.">
        <title>Comparative genome structure, secondary metabolite, and effector coding capacity across Cochliobolus pathogens.</title>
        <authorList>
            <person name="Condon B.J."/>
            <person name="Leng Y."/>
            <person name="Wu D."/>
            <person name="Bushley K.E."/>
            <person name="Ohm R.A."/>
            <person name="Otillar R."/>
            <person name="Martin J."/>
            <person name="Schackwitz W."/>
            <person name="Grimwood J."/>
            <person name="MohdZainudin N."/>
            <person name="Xue C."/>
            <person name="Wang R."/>
            <person name="Manning V.A."/>
            <person name="Dhillon B."/>
            <person name="Tu Z.J."/>
            <person name="Steffenson B.J."/>
            <person name="Salamov A."/>
            <person name="Sun H."/>
            <person name="Lowry S."/>
            <person name="LaButti K."/>
            <person name="Han J."/>
            <person name="Copeland A."/>
            <person name="Lindquist E."/>
            <person name="Barry K."/>
            <person name="Schmutz J."/>
            <person name="Baker S.E."/>
            <person name="Ciuffetti L.M."/>
            <person name="Grigoriev I.V."/>
            <person name="Zhong S."/>
            <person name="Turgeon B.G."/>
        </authorList>
    </citation>
    <scope>NUCLEOTIDE SEQUENCE [LARGE SCALE GENOMIC DNA]</scope>
    <source>
        <strain evidence="9">28A</strain>
    </source>
</reference>
<dbReference type="GO" id="GO:0050660">
    <property type="term" value="F:flavin adenine dinucleotide binding"/>
    <property type="evidence" value="ECO:0007669"/>
    <property type="project" value="InterPro"/>
</dbReference>
<comment type="cofactor">
    <cofactor evidence="4">
        <name>FAD</name>
        <dbReference type="ChEBI" id="CHEBI:57692"/>
    </cofactor>
</comment>
<feature type="chain" id="PRO_5004353259" description="Glucose-methanol-choline oxidoreductase N-terminal domain-containing protein" evidence="6">
    <location>
        <begin position="22"/>
        <end position="629"/>
    </location>
</feature>
<feature type="domain" description="Glucose-methanol-choline oxidoreductase N-terminal" evidence="7">
    <location>
        <begin position="121"/>
        <end position="144"/>
    </location>
</feature>
<dbReference type="InterPro" id="IPR012132">
    <property type="entry name" value="GMC_OxRdtase"/>
</dbReference>